<dbReference type="Proteomes" id="UP000481033">
    <property type="component" value="Unassembled WGS sequence"/>
</dbReference>
<evidence type="ECO:0000313" key="2">
    <source>
        <dbReference type="EMBL" id="NEZ58470.1"/>
    </source>
</evidence>
<dbReference type="AlphaFoldDB" id="A0A6M0RRH7"/>
<dbReference type="EMBL" id="QXHD01000004">
    <property type="protein sequence ID" value="NEZ58470.1"/>
    <property type="molecule type" value="Genomic_DNA"/>
</dbReference>
<sequence>MSFRPDLSNDYTLDIAASTSNVQGPTRLNGMRILFDKVVPVSPIQLMANGKQDRHPPHQPNPIGSSDDVSSDDILRSPHPYPAIPSNQSHRLSQPNLWKIQRQFFEQQGVKA</sequence>
<proteinExistence type="predicted"/>
<feature type="region of interest" description="Disordered" evidence="1">
    <location>
        <begin position="46"/>
        <end position="93"/>
    </location>
</feature>
<gene>
    <name evidence="2" type="ORF">DXZ20_23045</name>
</gene>
<organism evidence="2 3">
    <name type="scientific">Adonisia turfae CCMR0081</name>
    <dbReference type="NCBI Taxonomy" id="2292702"/>
    <lineage>
        <taxon>Bacteria</taxon>
        <taxon>Bacillati</taxon>
        <taxon>Cyanobacteriota</taxon>
        <taxon>Adonisia</taxon>
        <taxon>Adonisia turfae</taxon>
    </lineage>
</organism>
<name>A0A6M0RRH7_9CYAN</name>
<keyword evidence="3" id="KW-1185">Reference proteome</keyword>
<evidence type="ECO:0000256" key="1">
    <source>
        <dbReference type="SAM" id="MobiDB-lite"/>
    </source>
</evidence>
<comment type="caution">
    <text evidence="2">The sequence shown here is derived from an EMBL/GenBank/DDBJ whole genome shotgun (WGS) entry which is preliminary data.</text>
</comment>
<protein>
    <submittedName>
        <fullName evidence="2">Uncharacterized protein</fullName>
    </submittedName>
</protein>
<dbReference type="RefSeq" id="WP_163701042.1">
    <property type="nucleotide sequence ID" value="NZ_QXHD01000004.1"/>
</dbReference>
<evidence type="ECO:0000313" key="3">
    <source>
        <dbReference type="Proteomes" id="UP000481033"/>
    </source>
</evidence>
<reference evidence="2 3" key="1">
    <citation type="journal article" date="2020" name="Microb. Ecol.">
        <title>Ecogenomics of the Marine Benthic Filamentous Cyanobacterium Adonisia.</title>
        <authorList>
            <person name="Walter J.M."/>
            <person name="Coutinho F.H."/>
            <person name="Leomil L."/>
            <person name="Hargreaves P.I."/>
            <person name="Campeao M.E."/>
            <person name="Vieira V.V."/>
            <person name="Silva B.S."/>
            <person name="Fistarol G.O."/>
            <person name="Salomon P.S."/>
            <person name="Sawabe T."/>
            <person name="Mino S."/>
            <person name="Hosokawa M."/>
            <person name="Miyashita H."/>
            <person name="Maruyama F."/>
            <person name="van Verk M.C."/>
            <person name="Dutilh B.E."/>
            <person name="Thompson C.C."/>
            <person name="Thompson F.L."/>
        </authorList>
    </citation>
    <scope>NUCLEOTIDE SEQUENCE [LARGE SCALE GENOMIC DNA]</scope>
    <source>
        <strain evidence="2 3">CCMR0081</strain>
    </source>
</reference>
<accession>A0A6M0RRH7</accession>